<dbReference type="Proteomes" id="UP000682358">
    <property type="component" value="Chromosome"/>
</dbReference>
<dbReference type="HAMAP" id="MF_01959">
    <property type="entry name" value="CcmE"/>
    <property type="match status" value="1"/>
</dbReference>
<dbReference type="InterPro" id="IPR012340">
    <property type="entry name" value="NA-bd_OB-fold"/>
</dbReference>
<dbReference type="InterPro" id="IPR036127">
    <property type="entry name" value="CcmE-like_sf"/>
</dbReference>
<dbReference type="GO" id="GO:0020037">
    <property type="term" value="F:heme binding"/>
    <property type="evidence" value="ECO:0007669"/>
    <property type="project" value="InterPro"/>
</dbReference>
<dbReference type="Gene3D" id="2.40.50.140">
    <property type="entry name" value="Nucleic acid-binding proteins"/>
    <property type="match status" value="1"/>
</dbReference>
<keyword evidence="2 13" id="KW-1003">Cell membrane</keyword>
<accession>A0AAJ4NL09</accession>
<keyword evidence="11 13" id="KW-0472">Membrane</keyword>
<dbReference type="FunFam" id="2.40.50.140:FF:000104">
    <property type="entry name" value="Cytochrome c-type biogenesis protein CcmE"/>
    <property type="match status" value="1"/>
</dbReference>
<dbReference type="AlphaFoldDB" id="A0AAJ4NL09"/>
<keyword evidence="10 13" id="KW-0408">Iron</keyword>
<keyword evidence="9 13" id="KW-1133">Transmembrane helix</keyword>
<dbReference type="InterPro" id="IPR004329">
    <property type="entry name" value="CcmE"/>
</dbReference>
<evidence type="ECO:0000256" key="3">
    <source>
        <dbReference type="ARBA" id="ARBA00022519"/>
    </source>
</evidence>
<feature type="binding site" description="covalent" evidence="13">
    <location>
        <position position="134"/>
    </location>
    <ligand>
        <name>heme</name>
        <dbReference type="ChEBI" id="CHEBI:30413"/>
    </ligand>
</feature>
<keyword evidence="8 13" id="KW-0735">Signal-anchor</keyword>
<dbReference type="SUPFAM" id="SSF82093">
    <property type="entry name" value="Heme chaperone CcmE"/>
    <property type="match status" value="1"/>
</dbReference>
<dbReference type="Pfam" id="PF03100">
    <property type="entry name" value="CcmE"/>
    <property type="match status" value="1"/>
</dbReference>
<evidence type="ECO:0000256" key="2">
    <source>
        <dbReference type="ARBA" id="ARBA00022475"/>
    </source>
</evidence>
<evidence type="ECO:0000256" key="5">
    <source>
        <dbReference type="ARBA" id="ARBA00022692"/>
    </source>
</evidence>
<feature type="binding site" description="axial binding residue" evidence="14">
    <location>
        <position position="134"/>
    </location>
    <ligand>
        <name>heme</name>
        <dbReference type="ChEBI" id="CHEBI:30413"/>
    </ligand>
    <ligandPart>
        <name>Fe</name>
        <dbReference type="ChEBI" id="CHEBI:18248"/>
    </ligandPart>
</feature>
<evidence type="ECO:0000256" key="14">
    <source>
        <dbReference type="PIRSR" id="PIRSR604329-50"/>
    </source>
</evidence>
<keyword evidence="4 13" id="KW-0349">Heme</keyword>
<evidence type="ECO:0000256" key="13">
    <source>
        <dbReference type="HAMAP-Rule" id="MF_01959"/>
    </source>
</evidence>
<evidence type="ECO:0000313" key="16">
    <source>
        <dbReference type="EMBL" id="QWQ21845.2"/>
    </source>
</evidence>
<dbReference type="NCBIfam" id="NF009635">
    <property type="entry name" value="PRK13150.1"/>
    <property type="match status" value="1"/>
</dbReference>
<evidence type="ECO:0000256" key="4">
    <source>
        <dbReference type="ARBA" id="ARBA00022617"/>
    </source>
</evidence>
<proteinExistence type="inferred from homology"/>
<feature type="topological domain" description="Cytoplasmic" evidence="13">
    <location>
        <begin position="1"/>
        <end position="8"/>
    </location>
</feature>
<gene>
    <name evidence="13 16" type="primary">ccmE</name>
    <name evidence="13" type="synonym">cycJ</name>
    <name evidence="16" type="ORF">KOF27_05800</name>
</gene>
<keyword evidence="3" id="KW-0997">Cell inner membrane</keyword>
<comment type="similarity">
    <text evidence="13">Belongs to the CcmE/CycJ family.</text>
</comment>
<name>A0AAJ4NL09_PRORE</name>
<evidence type="ECO:0000256" key="12">
    <source>
        <dbReference type="ARBA" id="ARBA00056663"/>
    </source>
</evidence>
<keyword evidence="7 13" id="KW-0201">Cytochrome c-type biogenesis</keyword>
<feature type="topological domain" description="Extracellular" evidence="13">
    <location>
        <begin position="30"/>
        <end position="176"/>
    </location>
</feature>
<keyword evidence="6 13" id="KW-0479">Metal-binding</keyword>
<feature type="binding site" description="axial binding residue" evidence="13 14">
    <location>
        <position position="138"/>
    </location>
    <ligand>
        <name>heme</name>
        <dbReference type="ChEBI" id="CHEBI:30413"/>
    </ligand>
    <ligandPart>
        <name>Fe</name>
        <dbReference type="ChEBI" id="CHEBI:18248"/>
    </ligandPart>
</feature>
<evidence type="ECO:0000256" key="10">
    <source>
        <dbReference type="ARBA" id="ARBA00023004"/>
    </source>
</evidence>
<dbReference type="GO" id="GO:0005886">
    <property type="term" value="C:plasma membrane"/>
    <property type="evidence" value="ECO:0007669"/>
    <property type="project" value="UniProtKB-SubCell"/>
</dbReference>
<sequence length="176" mass="19874">MNIRRRNRLWLICSILVGVGLTLALILYALRSSIDLFYTPGEIIYGKRETQQIPEVGQRLRVGGMVMPGSVVRDSDPVSNAVNITFTVYDAEGEVDVSYHGILPDLFKEGQGVVVQGELQENNHILAKEVLAKHDENYTPPEVEKAMQENHRRPAAAYKDNASWSRKLVAFYCAWR</sequence>
<dbReference type="GO" id="GO:0017003">
    <property type="term" value="P:protein-heme linkage"/>
    <property type="evidence" value="ECO:0007669"/>
    <property type="project" value="UniProtKB-UniRule"/>
</dbReference>
<comment type="function">
    <text evidence="12 13">Heme chaperone required for the biogenesis of c-type cytochromes. Transiently binds heme delivered by CcmC and transfers the heme to apo-cytochromes in a process facilitated by CcmF and CcmH.</text>
</comment>
<evidence type="ECO:0000256" key="15">
    <source>
        <dbReference type="SAM" id="Phobius"/>
    </source>
</evidence>
<evidence type="ECO:0000256" key="1">
    <source>
        <dbReference type="ARBA" id="ARBA00004533"/>
    </source>
</evidence>
<comment type="subcellular location">
    <subcellularLocation>
        <location evidence="1">Cell inner membrane</location>
    </subcellularLocation>
    <subcellularLocation>
        <location evidence="13">Cell membrane</location>
        <topology evidence="13">Single-pass type II membrane protein</topology>
    </subcellularLocation>
</comment>
<evidence type="ECO:0000256" key="7">
    <source>
        <dbReference type="ARBA" id="ARBA00022748"/>
    </source>
</evidence>
<keyword evidence="5 13" id="KW-0812">Transmembrane</keyword>
<feature type="transmembrane region" description="Helical" evidence="15">
    <location>
        <begin position="9"/>
        <end position="30"/>
    </location>
</feature>
<protein>
    <recommendedName>
        <fullName evidence="13">Cytochrome c-type biogenesis protein CcmE</fullName>
    </recommendedName>
    <alternativeName>
        <fullName evidence="13">Cytochrome c maturation protein E</fullName>
    </alternativeName>
    <alternativeName>
        <fullName evidence="13">Heme chaperone CcmE</fullName>
    </alternativeName>
</protein>
<dbReference type="GO" id="GO:0046872">
    <property type="term" value="F:metal ion binding"/>
    <property type="evidence" value="ECO:0007669"/>
    <property type="project" value="UniProtKB-KW"/>
</dbReference>
<dbReference type="GO" id="GO:0017004">
    <property type="term" value="P:cytochrome complex assembly"/>
    <property type="evidence" value="ECO:0007669"/>
    <property type="project" value="UniProtKB-KW"/>
</dbReference>
<dbReference type="EMBL" id="CP076405">
    <property type="protein sequence ID" value="QWQ21845.2"/>
    <property type="molecule type" value="Genomic_DNA"/>
</dbReference>
<dbReference type="PANTHER" id="PTHR34128:SF2">
    <property type="entry name" value="CYTOCHROME C-TYPE BIOGENESIS PROTEIN CCME HOMOLOG, MITOCHONDRIAL"/>
    <property type="match status" value="1"/>
</dbReference>
<evidence type="ECO:0000313" key="17">
    <source>
        <dbReference type="Proteomes" id="UP000682358"/>
    </source>
</evidence>
<evidence type="ECO:0000256" key="11">
    <source>
        <dbReference type="ARBA" id="ARBA00023136"/>
    </source>
</evidence>
<reference evidence="16" key="1">
    <citation type="submission" date="2021-06" db="EMBL/GenBank/DDBJ databases">
        <title>Emergence of genetically related NDM-1-producing Providencia rettgeri strains in Argentina.</title>
        <authorList>
            <person name="Pasteran F."/>
            <person name="Meo A."/>
            <person name="Gomez S."/>
            <person name="Derdoy L."/>
            <person name="Albronoz E."/>
            <person name="Faccone D."/>
            <person name="Guerriero L."/>
            <person name="Archuby D."/>
            <person name="Tarzia A."/>
            <person name="Lopez M."/>
            <person name="Corso A."/>
        </authorList>
    </citation>
    <scope>NUCLEOTIDE SEQUENCE</scope>
    <source>
        <strain evidence="16">PreM15628</strain>
    </source>
</reference>
<evidence type="ECO:0000256" key="9">
    <source>
        <dbReference type="ARBA" id="ARBA00022989"/>
    </source>
</evidence>
<evidence type="ECO:0000256" key="8">
    <source>
        <dbReference type="ARBA" id="ARBA00022968"/>
    </source>
</evidence>
<dbReference type="NCBIfam" id="NF009727">
    <property type="entry name" value="PRK13254.1-1"/>
    <property type="match status" value="1"/>
</dbReference>
<evidence type="ECO:0000256" key="6">
    <source>
        <dbReference type="ARBA" id="ARBA00022723"/>
    </source>
</evidence>
<dbReference type="PANTHER" id="PTHR34128">
    <property type="entry name" value="CYTOCHROME C-TYPE BIOGENESIS PROTEIN CCME HOMOLOG, MITOCHONDRIAL"/>
    <property type="match status" value="1"/>
</dbReference>
<dbReference type="NCBIfam" id="NF009638">
    <property type="entry name" value="PRK13165.1"/>
    <property type="match status" value="1"/>
</dbReference>
<organism evidence="16 17">
    <name type="scientific">Providencia rettgeri</name>
    <dbReference type="NCBI Taxonomy" id="587"/>
    <lineage>
        <taxon>Bacteria</taxon>
        <taxon>Pseudomonadati</taxon>
        <taxon>Pseudomonadota</taxon>
        <taxon>Gammaproteobacteria</taxon>
        <taxon>Enterobacterales</taxon>
        <taxon>Morganellaceae</taxon>
        <taxon>Providencia</taxon>
    </lineage>
</organism>